<reference evidence="2" key="1">
    <citation type="journal article" date="2019" name="Int. J. Syst. Evol. Microbiol.">
        <title>The Global Catalogue of Microorganisms (GCM) 10K type strain sequencing project: providing services to taxonomists for standard genome sequencing and annotation.</title>
        <authorList>
            <consortium name="The Broad Institute Genomics Platform"/>
            <consortium name="The Broad Institute Genome Sequencing Center for Infectious Disease"/>
            <person name="Wu L."/>
            <person name="Ma J."/>
        </authorList>
    </citation>
    <scope>NUCLEOTIDE SEQUENCE [LARGE SCALE GENOMIC DNA]</scope>
    <source>
        <strain evidence="2">CGMCC 4.7357</strain>
    </source>
</reference>
<evidence type="ECO:0000313" key="1">
    <source>
        <dbReference type="EMBL" id="MFC4665222.1"/>
    </source>
</evidence>
<comment type="caution">
    <text evidence="1">The sequence shown here is derived from an EMBL/GenBank/DDBJ whole genome shotgun (WGS) entry which is preliminary data.</text>
</comment>
<protein>
    <submittedName>
        <fullName evidence="1">Uncharacterized protein</fullName>
    </submittedName>
</protein>
<sequence>IPSYFAGAFEGLSDLSKIQLWVPDSKVSEFREDKNWSKFTIMSNNSESIDLCKHYFRPINVLIEDGKVVVTFNKQIINNTIAIYDMGGNCILKDLVTSDKYIWDTQNSAMGVYVINTGLGSIKIFLPK</sequence>
<proteinExistence type="predicted"/>
<accession>A0ABV9K5K7</accession>
<dbReference type="RefSeq" id="WP_380077166.1">
    <property type="nucleotide sequence ID" value="NZ_JBHSGO010000018.1"/>
</dbReference>
<gene>
    <name evidence="1" type="ORF">ACFO3G_01070</name>
</gene>
<evidence type="ECO:0000313" key="2">
    <source>
        <dbReference type="Proteomes" id="UP001596020"/>
    </source>
</evidence>
<name>A0ABV9K5K7_9PORP</name>
<dbReference type="EMBL" id="JBHSGO010000018">
    <property type="protein sequence ID" value="MFC4665222.1"/>
    <property type="molecule type" value="Genomic_DNA"/>
</dbReference>
<dbReference type="Proteomes" id="UP001596020">
    <property type="component" value="Unassembled WGS sequence"/>
</dbReference>
<keyword evidence="2" id="KW-1185">Reference proteome</keyword>
<feature type="non-terminal residue" evidence="1">
    <location>
        <position position="1"/>
    </location>
</feature>
<organism evidence="1 2">
    <name type="scientific">Falsiporphyromonas endometrii</name>
    <dbReference type="NCBI Taxonomy" id="1387297"/>
    <lineage>
        <taxon>Bacteria</taxon>
        <taxon>Pseudomonadati</taxon>
        <taxon>Bacteroidota</taxon>
        <taxon>Bacteroidia</taxon>
        <taxon>Bacteroidales</taxon>
        <taxon>Porphyromonadaceae</taxon>
        <taxon>Falsiporphyromonas</taxon>
    </lineage>
</organism>